<evidence type="ECO:0000313" key="6">
    <source>
        <dbReference type="Proteomes" id="UP000477834"/>
    </source>
</evidence>
<evidence type="ECO:0000256" key="2">
    <source>
        <dbReference type="ARBA" id="ARBA00022679"/>
    </source>
</evidence>
<dbReference type="InterPro" id="IPR050748">
    <property type="entry name" value="Glycosyltrans_8_dom-fam"/>
</dbReference>
<gene>
    <name evidence="5" type="ORF">GEZ69_01040</name>
</gene>
<comment type="caution">
    <text evidence="5">The sequence shown here is derived from an EMBL/GenBank/DDBJ whole genome shotgun (WGS) entry which is preliminary data.</text>
</comment>
<dbReference type="NCBIfam" id="TIGR03728">
    <property type="entry name" value="glyco_access_1"/>
    <property type="match status" value="1"/>
</dbReference>
<name>A0A6L5H1E9_STRMT</name>
<dbReference type="Pfam" id="PF08759">
    <property type="entry name" value="GT-D"/>
    <property type="match status" value="1"/>
</dbReference>
<dbReference type="Proteomes" id="UP000477834">
    <property type="component" value="Unassembled WGS sequence"/>
</dbReference>
<organism evidence="5 6">
    <name type="scientific">Streptococcus mitis</name>
    <dbReference type="NCBI Taxonomy" id="28037"/>
    <lineage>
        <taxon>Bacteria</taxon>
        <taxon>Bacillati</taxon>
        <taxon>Bacillota</taxon>
        <taxon>Bacilli</taxon>
        <taxon>Lactobacillales</taxon>
        <taxon>Streptococcaceae</taxon>
        <taxon>Streptococcus</taxon>
        <taxon>Streptococcus mitis group</taxon>
    </lineage>
</organism>
<keyword evidence="2 5" id="KW-0808">Transferase</keyword>
<dbReference type="SUPFAM" id="SSF53448">
    <property type="entry name" value="Nucleotide-diphospho-sugar transferases"/>
    <property type="match status" value="1"/>
</dbReference>
<dbReference type="InterPro" id="IPR029044">
    <property type="entry name" value="Nucleotide-diphossugar_trans"/>
</dbReference>
<dbReference type="Pfam" id="PF01501">
    <property type="entry name" value="Glyco_transf_8"/>
    <property type="match status" value="1"/>
</dbReference>
<dbReference type="InterPro" id="IPR002495">
    <property type="entry name" value="Glyco_trans_8"/>
</dbReference>
<dbReference type="AlphaFoldDB" id="A0A6L5H1E9"/>
<dbReference type="Gene3D" id="3.90.550.10">
    <property type="entry name" value="Spore Coat Polysaccharide Biosynthesis Protein SpsA, Chain A"/>
    <property type="match status" value="1"/>
</dbReference>
<protein>
    <submittedName>
        <fullName evidence="5">SP_1767 family glycosyltransferase</fullName>
    </submittedName>
</protein>
<reference evidence="5 6" key="1">
    <citation type="submission" date="2019-10" db="EMBL/GenBank/DDBJ databases">
        <title>Streptococcus mitis of the oral and urogenital tracts.</title>
        <authorList>
            <person name="Price T."/>
            <person name="Mores C.R."/>
            <person name="Putonti C."/>
            <person name="Wolfe A.J."/>
        </authorList>
    </citation>
    <scope>NUCLEOTIDE SEQUENCE [LARGE SCALE GENOMIC DNA]</scope>
    <source>
        <strain evidence="5 6">SM05</strain>
    </source>
</reference>
<evidence type="ECO:0000259" key="4">
    <source>
        <dbReference type="Pfam" id="PF08759"/>
    </source>
</evidence>
<feature type="domain" description="Glycosyltransferase GT-D fold" evidence="4">
    <location>
        <begin position="437"/>
        <end position="662"/>
    </location>
</feature>
<dbReference type="GO" id="GO:0046872">
    <property type="term" value="F:metal ion binding"/>
    <property type="evidence" value="ECO:0007669"/>
    <property type="project" value="UniProtKB-KW"/>
</dbReference>
<evidence type="ECO:0000313" key="5">
    <source>
        <dbReference type="EMBL" id="MQQ63048.1"/>
    </source>
</evidence>
<accession>A0A6L5H1E9</accession>
<dbReference type="InterPro" id="IPR014869">
    <property type="entry name" value="GT-D"/>
</dbReference>
<dbReference type="EMBL" id="WIKE01000001">
    <property type="protein sequence ID" value="MQQ63048.1"/>
    <property type="molecule type" value="Genomic_DNA"/>
</dbReference>
<proteinExistence type="predicted"/>
<keyword evidence="3" id="KW-0479">Metal-binding</keyword>
<dbReference type="GO" id="GO:0016757">
    <property type="term" value="F:glycosyltransferase activity"/>
    <property type="evidence" value="ECO:0007669"/>
    <property type="project" value="UniProtKB-KW"/>
</dbReference>
<evidence type="ECO:0000256" key="1">
    <source>
        <dbReference type="ARBA" id="ARBA00022676"/>
    </source>
</evidence>
<dbReference type="PANTHER" id="PTHR13778:SF47">
    <property type="entry name" value="LIPOPOLYSACCHARIDE 1,3-GALACTOSYLTRANSFERASE"/>
    <property type="match status" value="1"/>
</dbReference>
<dbReference type="CDD" id="cd04194">
    <property type="entry name" value="GT8_A4GalT_like"/>
    <property type="match status" value="1"/>
</dbReference>
<evidence type="ECO:0000256" key="3">
    <source>
        <dbReference type="ARBA" id="ARBA00022723"/>
    </source>
</evidence>
<sequence>MTSDRIAIVLIADQAYTEQLTVTMKSIMYHNKSVDFYIINQGIMPDWFRKMRRIVRNLGGELYNIPFDMGLISDEWRTQNHISPIAYAKYFIPRFIDRERVLYLDTDVIVNGSLTSFFLTDLKDFPVAAVRDVDGSFNTGVMLIDNLQWKELSVLDKCLELSEGEKSKHWELEHFNGDQTIFNSVFQDNWLELDKRFNVQVGHDIVAFYSNWQEHFCMKDSPLIIHYTTYRKPWNSLTSYRYREKWWDFYNLEFSQILAHHLDEFSLIKGERQGLEFMTLTNSEEIEGIEYLANIFPEHKFHIAAYTEIGEKLRRLSIIDNIYLHPQSTTEKLKYLCGKSDAYLNINYGDTDESILHCMVDMNKPIFSFYATHKGNVPQYLFLRQELEKMEDAIHLFSEIGADKFRQTFKQEELFDISVMSIDETLNQLLETEQSLIRFGDGEIHIMNGYDIPFQRYDEVLAQEMRNILMLDDRENIMICMPEVFEVFQGNFTQDANSESFWKRELDRFSDFFKEYCNSKRYGSAFISRPYIYNKDKSCAQSQFEKIKQLFEGEKLLIVEGATSRSGVGNDLFDGAKSIKRIICPSHNAFDKIQEIKEEILEHSEGRLILLMLGPTAKVLAYQLSQLGHRALDFGHIDSEYEWMKMGAETKVQLKHKHTAEFNFDQGIEFIEDEDYNSQIVVDLSK</sequence>
<dbReference type="PANTHER" id="PTHR13778">
    <property type="entry name" value="GLYCOSYLTRANSFERASE 8 DOMAIN-CONTAINING PROTEIN"/>
    <property type="match status" value="1"/>
</dbReference>
<dbReference type="RefSeq" id="WP_153192319.1">
    <property type="nucleotide sequence ID" value="NZ_WIIS01000001.1"/>
</dbReference>
<keyword evidence="1" id="KW-0328">Glycosyltransferase</keyword>